<sequence>MNECELVPAILELVCGGGSSISCAFWDLSAIACGPPPRPVGSSSAEKRRKMVGLYVASNVLGWGLSYPITRYIMTSIPSTYLCGGVVLVDLFFLTTSCIGYFDDLHSIIQYILQTRTVSPSQLKIIDRLEQDTQLRHVEYHRLYGVFIGAIVSLPFFILNLFNQTIST</sequence>
<keyword evidence="1" id="KW-0812">Transmembrane</keyword>
<feature type="transmembrane region" description="Helical" evidence="1">
    <location>
        <begin position="52"/>
        <end position="73"/>
    </location>
</feature>
<dbReference type="KEGG" id="dfa:DFA_07868"/>
<feature type="transmembrane region" description="Helical" evidence="1">
    <location>
        <begin position="143"/>
        <end position="162"/>
    </location>
</feature>
<evidence type="ECO:0008006" key="4">
    <source>
        <dbReference type="Google" id="ProtNLM"/>
    </source>
</evidence>
<dbReference type="GeneID" id="14868777"/>
<dbReference type="EMBL" id="GL883021">
    <property type="protein sequence ID" value="EGG16887.1"/>
    <property type="molecule type" value="Genomic_DNA"/>
</dbReference>
<name>F4Q3S1_CACFS</name>
<dbReference type="Proteomes" id="UP000007797">
    <property type="component" value="Unassembled WGS sequence"/>
</dbReference>
<keyword evidence="1" id="KW-1133">Transmembrane helix</keyword>
<evidence type="ECO:0000313" key="2">
    <source>
        <dbReference type="EMBL" id="EGG16887.1"/>
    </source>
</evidence>
<proteinExistence type="predicted"/>
<dbReference type="AlphaFoldDB" id="F4Q3S1"/>
<protein>
    <recommendedName>
        <fullName evidence="4">Transmembrane protein</fullName>
    </recommendedName>
</protein>
<accession>F4Q3S1</accession>
<organism evidence="2 3">
    <name type="scientific">Cavenderia fasciculata</name>
    <name type="common">Slime mold</name>
    <name type="synonym">Dictyostelium fasciculatum</name>
    <dbReference type="NCBI Taxonomy" id="261658"/>
    <lineage>
        <taxon>Eukaryota</taxon>
        <taxon>Amoebozoa</taxon>
        <taxon>Evosea</taxon>
        <taxon>Eumycetozoa</taxon>
        <taxon>Dictyostelia</taxon>
        <taxon>Acytosteliales</taxon>
        <taxon>Cavenderiaceae</taxon>
        <taxon>Cavenderia</taxon>
    </lineage>
</organism>
<keyword evidence="3" id="KW-1185">Reference proteome</keyword>
<dbReference type="RefSeq" id="XP_004355361.1">
    <property type="nucleotide sequence ID" value="XM_004355309.1"/>
</dbReference>
<feature type="transmembrane region" description="Helical" evidence="1">
    <location>
        <begin position="79"/>
        <end position="102"/>
    </location>
</feature>
<keyword evidence="1" id="KW-0472">Membrane</keyword>
<evidence type="ECO:0000313" key="3">
    <source>
        <dbReference type="Proteomes" id="UP000007797"/>
    </source>
</evidence>
<reference evidence="3" key="1">
    <citation type="journal article" date="2011" name="Genome Res.">
        <title>Phylogeny-wide analysis of social amoeba genomes highlights ancient origins for complex intercellular communication.</title>
        <authorList>
            <person name="Heidel A.J."/>
            <person name="Lawal H.M."/>
            <person name="Felder M."/>
            <person name="Schilde C."/>
            <person name="Helps N.R."/>
            <person name="Tunggal B."/>
            <person name="Rivero F."/>
            <person name="John U."/>
            <person name="Schleicher M."/>
            <person name="Eichinger L."/>
            <person name="Platzer M."/>
            <person name="Noegel A.A."/>
            <person name="Schaap P."/>
            <person name="Gloeckner G."/>
        </authorList>
    </citation>
    <scope>NUCLEOTIDE SEQUENCE [LARGE SCALE GENOMIC DNA]</scope>
    <source>
        <strain evidence="3">SH3</strain>
    </source>
</reference>
<gene>
    <name evidence="2" type="ORF">DFA_07868</name>
</gene>
<evidence type="ECO:0000256" key="1">
    <source>
        <dbReference type="SAM" id="Phobius"/>
    </source>
</evidence>